<dbReference type="CDD" id="cd00077">
    <property type="entry name" value="HDc"/>
    <property type="match status" value="1"/>
</dbReference>
<dbReference type="EMBL" id="LR743507">
    <property type="protein sequence ID" value="CAA2106744.1"/>
    <property type="molecule type" value="Genomic_DNA"/>
</dbReference>
<dbReference type="PROSITE" id="PS51832">
    <property type="entry name" value="HD_GYP"/>
    <property type="match status" value="1"/>
</dbReference>
<dbReference type="Gene3D" id="1.10.10.10">
    <property type="entry name" value="Winged helix-like DNA-binding domain superfamily/Winged helix DNA-binding domain"/>
    <property type="match status" value="1"/>
</dbReference>
<dbReference type="InterPro" id="IPR003607">
    <property type="entry name" value="HD/PDEase_dom"/>
</dbReference>
<feature type="domain" description="HTH luxR-type" evidence="1">
    <location>
        <begin position="391"/>
        <end position="456"/>
    </location>
</feature>
<name>A0A679J331_VARPD</name>
<dbReference type="SMART" id="SM00421">
    <property type="entry name" value="HTH_LUXR"/>
    <property type="match status" value="1"/>
</dbReference>
<gene>
    <name evidence="3" type="ORF">VVAX_03890</name>
</gene>
<protein>
    <submittedName>
        <fullName evidence="3">3'3'-cGAMP-specific phosphodiesterase 3</fullName>
        <ecNumber evidence="3">3.1.4.-</ecNumber>
    </submittedName>
</protein>
<feature type="domain" description="HD-GYP" evidence="2">
    <location>
        <begin position="199"/>
        <end position="395"/>
    </location>
</feature>
<dbReference type="AlphaFoldDB" id="A0A679J331"/>
<dbReference type="CDD" id="cd06170">
    <property type="entry name" value="LuxR_C_like"/>
    <property type="match status" value="1"/>
</dbReference>
<evidence type="ECO:0000313" key="3">
    <source>
        <dbReference type="EMBL" id="CAA2106744.1"/>
    </source>
</evidence>
<dbReference type="EC" id="3.1.4.-" evidence="3"/>
<dbReference type="InterPro" id="IPR052020">
    <property type="entry name" value="Cyclic_di-GMP/3'3'-cGAMP_PDE"/>
</dbReference>
<dbReference type="InterPro" id="IPR000792">
    <property type="entry name" value="Tscrpt_reg_LuxR_C"/>
</dbReference>
<keyword evidence="3" id="KW-0378">Hydrolase</keyword>
<evidence type="ECO:0000259" key="1">
    <source>
        <dbReference type="PROSITE" id="PS50043"/>
    </source>
</evidence>
<dbReference type="Pfam" id="PF00196">
    <property type="entry name" value="GerE"/>
    <property type="match status" value="1"/>
</dbReference>
<dbReference type="Pfam" id="PF13487">
    <property type="entry name" value="HD_5"/>
    <property type="match status" value="1"/>
</dbReference>
<dbReference type="InterPro" id="IPR036388">
    <property type="entry name" value="WH-like_DNA-bd_sf"/>
</dbReference>
<dbReference type="GO" id="GO:0006355">
    <property type="term" value="P:regulation of DNA-templated transcription"/>
    <property type="evidence" value="ECO:0007669"/>
    <property type="project" value="InterPro"/>
</dbReference>
<dbReference type="GO" id="GO:0003677">
    <property type="term" value="F:DNA binding"/>
    <property type="evidence" value="ECO:0007669"/>
    <property type="project" value="InterPro"/>
</dbReference>
<sequence>MGQPIDQSVRTAWLASRLAAATGGDEAVQGHAACASLLRWSGCTANAPEFSDLLGDDVGGRRAMLATASARAAADFAGSISPLAEIHCEVSGDIARTLGMPAAVELPLRHMFETFDGQGKPLGLEAARIPAEVFIVTVAGDLEIFSRVHGLNNALRYIAERADARYPAFLVDAAQRHAVDWLHMLEQGASTEPMPTPVALRDITAPLELIADVIDLKLPWMTGYSRRVAEAAQRCAAGLGLDAAQQQRIYRAGLIHGIGRASVPNAVWDSPGVRSEADAERLRLVPYWTERAARRIDTLRDEAGIASFVDERLDGSGFFRGVKGAAIDTEGRVLAAAAHWVALRTARPGKPALTEVESIAALRAESDGGRLDAQAVALLTGHPQPAAEASSADAAALLSGREVEVLGRISLGESNKEAARSLGISPSTVRAHLENIFRKLGCTTRAAATLKAMTLGLL</sequence>
<dbReference type="PRINTS" id="PR00038">
    <property type="entry name" value="HTHLUXR"/>
</dbReference>
<organism evidence="3">
    <name type="scientific">Variovorax paradoxus</name>
    <dbReference type="NCBI Taxonomy" id="34073"/>
    <lineage>
        <taxon>Bacteria</taxon>
        <taxon>Pseudomonadati</taxon>
        <taxon>Pseudomonadota</taxon>
        <taxon>Betaproteobacteria</taxon>
        <taxon>Burkholderiales</taxon>
        <taxon>Comamonadaceae</taxon>
        <taxon>Variovorax</taxon>
    </lineage>
</organism>
<dbReference type="PANTHER" id="PTHR45228">
    <property type="entry name" value="CYCLIC DI-GMP PHOSPHODIESTERASE TM_0186-RELATED"/>
    <property type="match status" value="1"/>
</dbReference>
<dbReference type="InterPro" id="IPR037522">
    <property type="entry name" value="HD_GYP_dom"/>
</dbReference>
<accession>A0A679J331</accession>
<dbReference type="PROSITE" id="PS50043">
    <property type="entry name" value="HTH_LUXR_2"/>
    <property type="match status" value="1"/>
</dbReference>
<dbReference type="InterPro" id="IPR016032">
    <property type="entry name" value="Sig_transdc_resp-reg_C-effctor"/>
</dbReference>
<dbReference type="SUPFAM" id="SSF46894">
    <property type="entry name" value="C-terminal effector domain of the bipartite response regulators"/>
    <property type="match status" value="1"/>
</dbReference>
<dbReference type="Gene3D" id="1.10.3210.10">
    <property type="entry name" value="Hypothetical protein af1432"/>
    <property type="match status" value="2"/>
</dbReference>
<dbReference type="GO" id="GO:0008081">
    <property type="term" value="F:phosphoric diester hydrolase activity"/>
    <property type="evidence" value="ECO:0007669"/>
    <property type="project" value="UniProtKB-ARBA"/>
</dbReference>
<reference evidence="3" key="1">
    <citation type="submission" date="2019-12" db="EMBL/GenBank/DDBJ databases">
        <authorList>
            <person name="Cremers G."/>
        </authorList>
    </citation>
    <scope>NUCLEOTIDE SEQUENCE</scope>
    <source>
        <strain evidence="3">Vvax</strain>
    </source>
</reference>
<evidence type="ECO:0000259" key="2">
    <source>
        <dbReference type="PROSITE" id="PS51832"/>
    </source>
</evidence>
<proteinExistence type="predicted"/>
<dbReference type="SUPFAM" id="SSF109604">
    <property type="entry name" value="HD-domain/PDEase-like"/>
    <property type="match status" value="1"/>
</dbReference>